<protein>
    <submittedName>
        <fullName evidence="2">Uncharacterized protein</fullName>
    </submittedName>
</protein>
<evidence type="ECO:0000256" key="1">
    <source>
        <dbReference type="SAM" id="MobiDB-lite"/>
    </source>
</evidence>
<dbReference type="AlphaFoldDB" id="A0AAV2SPY7"/>
<organism evidence="2 3">
    <name type="scientific">Meganyctiphanes norvegica</name>
    <name type="common">Northern krill</name>
    <name type="synonym">Thysanopoda norvegica</name>
    <dbReference type="NCBI Taxonomy" id="48144"/>
    <lineage>
        <taxon>Eukaryota</taxon>
        <taxon>Metazoa</taxon>
        <taxon>Ecdysozoa</taxon>
        <taxon>Arthropoda</taxon>
        <taxon>Crustacea</taxon>
        <taxon>Multicrustacea</taxon>
        <taxon>Malacostraca</taxon>
        <taxon>Eumalacostraca</taxon>
        <taxon>Eucarida</taxon>
        <taxon>Euphausiacea</taxon>
        <taxon>Euphausiidae</taxon>
        <taxon>Meganyctiphanes</taxon>
    </lineage>
</organism>
<reference evidence="2 3" key="1">
    <citation type="submission" date="2024-05" db="EMBL/GenBank/DDBJ databases">
        <authorList>
            <person name="Wallberg A."/>
        </authorList>
    </citation>
    <scope>NUCLEOTIDE SEQUENCE [LARGE SCALE GENOMIC DNA]</scope>
</reference>
<sequence>RGNSYYPHKWEAEGKAQSLKTDKIKKRPLSPRRSEKRSPSEYGRYSAEPEHKSRRHRSPSPTDSHYSRGRSSHSPQPSTSKSRHSESPPRPRHRERHESEGSHRNRSPPSSRGGPRTPPPVSERRTPPPKSGYKDAHAQKCDLDELMVQLNFLVKSQNMPDSDIKTDEDLDLSIRMMWNIALGLFF</sequence>
<feature type="non-terminal residue" evidence="2">
    <location>
        <position position="186"/>
    </location>
</feature>
<evidence type="ECO:0000313" key="3">
    <source>
        <dbReference type="Proteomes" id="UP001497623"/>
    </source>
</evidence>
<feature type="non-terminal residue" evidence="2">
    <location>
        <position position="1"/>
    </location>
</feature>
<accession>A0AAV2SPY7</accession>
<name>A0AAV2SPY7_MEGNR</name>
<evidence type="ECO:0000313" key="2">
    <source>
        <dbReference type="EMBL" id="CAL4234902.1"/>
    </source>
</evidence>
<comment type="caution">
    <text evidence="2">The sequence shown here is derived from an EMBL/GenBank/DDBJ whole genome shotgun (WGS) entry which is preliminary data.</text>
</comment>
<keyword evidence="3" id="KW-1185">Reference proteome</keyword>
<feature type="region of interest" description="Disordered" evidence="1">
    <location>
        <begin position="1"/>
        <end position="140"/>
    </location>
</feature>
<gene>
    <name evidence="2" type="ORF">MNOR_LOCUS40052</name>
</gene>
<feature type="compositionally biased region" description="Basic and acidic residues" evidence="1">
    <location>
        <begin position="122"/>
        <end position="140"/>
    </location>
</feature>
<dbReference type="EMBL" id="CAXKWB010114450">
    <property type="protein sequence ID" value="CAL4234902.1"/>
    <property type="molecule type" value="Genomic_DNA"/>
</dbReference>
<dbReference type="Proteomes" id="UP001497623">
    <property type="component" value="Unassembled WGS sequence"/>
</dbReference>
<proteinExistence type="predicted"/>